<accession>A0ACC0E6Z4</accession>
<sequence>MANPTPAISSISKKDEKDVIVIPTFNGTNYSNWQSTISAYLELKKLWYTCQSDVLSGEAISDTIKSNVLKVWLIFSSKITPDIFNSINSVCGRDPFKIWNKLKEDYAAANIYGIYRVWVNYNRITYEDDLLKYIIKIEAALTEMSTIGLDVMQELVSVSIMEKITHKRPALMERLLGDIDTLSNPFQLIAKLRQILNHDQVHKIKEFSSQSALATTTNYKKRDKPYPTCDGGKHNPDTKHKESECHELYPELKKKRRVTNYNTTTSLSKPPTEDYAYHTSDTTSGKNSVILDSGASQHMFNSLSFFSSSDPAHVFIVTGSGEENLNMIATRRGTALLKLSDNLTITLKNSLYVPNLSTNLVSFAQLIRDKADITAEGNQMKIILNGNHILRINTANNLFEIEGITTETALVALTVEAPSELTKWHQRLGHACAARIKTATGLSFPPGPRTLCATCVQGKMSRLPFKGHFGPTSSALEVVHGDLVGPITPTTNGGAKYFLTLVDQHTGFISINLLKEKSDATKAISGYKTFFEKQTGNQMKKLITDGGGEFCNKTLNEILEEEGIQHNVSPPYTPQHNGIAERANRTIIEMTRCMIIQANLALEWWGEAVLSAAATTNCLPSLSKSRASPFQLMLKQRPNLSFLRPFGCQAWVLKPKVNRDAKFDPISWEGTLVGYSNDLTSYRILRHEDQKIICSRQVNFNEHIFPKNGALSKSLDVSTLDASNPLSIPMPIFQTEQLLPFADSTPEDETNEENEDVENLDPATAVDNHPISPESGKRWKYVKNFQPSDPINSGIDESNILTEKRIRNQAYFVAVATEPKSHNMAMRSPDHLKWKEAELKEISNMKKHQVWIERARCSSDSPIASTWAYRRKLGADNQVIEYKARICAQGFRQTFGINFELKYAPTGKAASLRLLLSFAVNEGLQIHQLDVRSAFLTCPLEDTVTPYPPQGYPCKEGTIFELKRAIYGLKQASLVWYKRLSGFLTSIGFYATLSDPCVFHRPAKPSKPATWIYAHVDDLVIISSGPEIFKTEIESEFDIKYMGAAEFLLGMNIDRTQTGLHIHQTQYVERKIIEYGLDGCSPSSCPLNPRGHLKAATPQEIEELKSRGGNYRALVGSLNYLSVLTRPDISYAVSVLSQHLENPGIHHFRAAEQVFRYLSGTKQVGLVFNKEATLSISAHVDSDWGNCPDTRRSATGYVVLTNKQLLSWKASRQSTVSLSSTEAEYKALSDLGREISWISSLLSELFLGYEPKNIPVGVDNQGAIDLARSEISQNSFRTKHMNIRLHFVRELITERLIILKYIRTNNNSADFLTKPTGRCTIRRSLAAIGVLSISPSASRHEAQSNPGCHFSPSTPKSATKRRKGGARADKIHNETNSIISRVSTPPRQPHGNKGRIGSSTGTTIADLSILSRITAPPLTTRDSQLNHEQQSSS</sequence>
<evidence type="ECO:0000313" key="1">
    <source>
        <dbReference type="EMBL" id="KAI7947263.1"/>
    </source>
</evidence>
<organism evidence="1 2">
    <name type="scientific">Puccinia striiformis f. sp. tritici</name>
    <dbReference type="NCBI Taxonomy" id="168172"/>
    <lineage>
        <taxon>Eukaryota</taxon>
        <taxon>Fungi</taxon>
        <taxon>Dikarya</taxon>
        <taxon>Basidiomycota</taxon>
        <taxon>Pucciniomycotina</taxon>
        <taxon>Pucciniomycetes</taxon>
        <taxon>Pucciniales</taxon>
        <taxon>Pucciniaceae</taxon>
        <taxon>Puccinia</taxon>
    </lineage>
</organism>
<proteinExistence type="predicted"/>
<reference evidence="2" key="2">
    <citation type="journal article" date="2018" name="Mol. Plant Microbe Interact.">
        <title>Genome sequence resources for the wheat stripe rust pathogen (Puccinia striiformis f. sp. tritici) and the barley stripe rust pathogen (Puccinia striiformis f. sp. hordei).</title>
        <authorList>
            <person name="Xia C."/>
            <person name="Wang M."/>
            <person name="Yin C."/>
            <person name="Cornejo O.E."/>
            <person name="Hulbert S.H."/>
            <person name="Chen X."/>
        </authorList>
    </citation>
    <scope>NUCLEOTIDE SEQUENCE [LARGE SCALE GENOMIC DNA]</scope>
    <source>
        <strain evidence="2">93-210</strain>
    </source>
</reference>
<dbReference type="EMBL" id="CM045873">
    <property type="protein sequence ID" value="KAI7947263.1"/>
    <property type="molecule type" value="Genomic_DNA"/>
</dbReference>
<evidence type="ECO:0000313" key="2">
    <source>
        <dbReference type="Proteomes" id="UP001060170"/>
    </source>
</evidence>
<comment type="caution">
    <text evidence="1">The sequence shown here is derived from an EMBL/GenBank/DDBJ whole genome shotgun (WGS) entry which is preliminary data.</text>
</comment>
<reference evidence="2" key="1">
    <citation type="journal article" date="2018" name="BMC Genomics">
        <title>Genomic insights into host adaptation between the wheat stripe rust pathogen (Puccinia striiformis f. sp. tritici) and the barley stripe rust pathogen (Puccinia striiformis f. sp. hordei).</title>
        <authorList>
            <person name="Xia C."/>
            <person name="Wang M."/>
            <person name="Yin C."/>
            <person name="Cornejo O.E."/>
            <person name="Hulbert S.H."/>
            <person name="Chen X."/>
        </authorList>
    </citation>
    <scope>NUCLEOTIDE SEQUENCE [LARGE SCALE GENOMIC DNA]</scope>
    <source>
        <strain evidence="2">93-210</strain>
    </source>
</reference>
<keyword evidence="2" id="KW-1185">Reference proteome</keyword>
<gene>
    <name evidence="1" type="ORF">MJO28_009171</name>
</gene>
<name>A0ACC0E6Z4_9BASI</name>
<protein>
    <submittedName>
        <fullName evidence="1">Uncharacterized protein</fullName>
    </submittedName>
</protein>
<dbReference type="Proteomes" id="UP001060170">
    <property type="component" value="Chromosome 9"/>
</dbReference>
<reference evidence="1 2" key="3">
    <citation type="journal article" date="2022" name="Microbiol. Spectr.">
        <title>Folding features and dynamics of 3D genome architecture in plant fungal pathogens.</title>
        <authorList>
            <person name="Xia C."/>
        </authorList>
    </citation>
    <scope>NUCLEOTIDE SEQUENCE [LARGE SCALE GENOMIC DNA]</scope>
    <source>
        <strain evidence="1 2">93-210</strain>
    </source>
</reference>